<sequence>MRHKQGIKFEIMEVHSLCWLTLLPFDQISINSSLRSCGSDLLPWEAVLECYIWSDHFLHFCQKCRAQIGRFPSERKSYTL</sequence>
<reference evidence="2" key="1">
    <citation type="journal article" date="2022" name="Mol. Ecol. Resour.">
        <title>The genomes of chicory, endive, great burdock and yacon provide insights into Asteraceae palaeo-polyploidization history and plant inulin production.</title>
        <authorList>
            <person name="Fan W."/>
            <person name="Wang S."/>
            <person name="Wang H."/>
            <person name="Wang A."/>
            <person name="Jiang F."/>
            <person name="Liu H."/>
            <person name="Zhao H."/>
            <person name="Xu D."/>
            <person name="Zhang Y."/>
        </authorList>
    </citation>
    <scope>NUCLEOTIDE SEQUENCE [LARGE SCALE GENOMIC DNA]</scope>
    <source>
        <strain evidence="2">cv. Niubang</strain>
    </source>
</reference>
<dbReference type="EMBL" id="CM042057">
    <property type="protein sequence ID" value="KAI3692933.1"/>
    <property type="molecule type" value="Genomic_DNA"/>
</dbReference>
<gene>
    <name evidence="1" type="ORF">L6452_32758</name>
</gene>
<organism evidence="1 2">
    <name type="scientific">Arctium lappa</name>
    <name type="common">Greater burdock</name>
    <name type="synonym">Lappa major</name>
    <dbReference type="NCBI Taxonomy" id="4217"/>
    <lineage>
        <taxon>Eukaryota</taxon>
        <taxon>Viridiplantae</taxon>
        <taxon>Streptophyta</taxon>
        <taxon>Embryophyta</taxon>
        <taxon>Tracheophyta</taxon>
        <taxon>Spermatophyta</taxon>
        <taxon>Magnoliopsida</taxon>
        <taxon>eudicotyledons</taxon>
        <taxon>Gunneridae</taxon>
        <taxon>Pentapetalae</taxon>
        <taxon>asterids</taxon>
        <taxon>campanulids</taxon>
        <taxon>Asterales</taxon>
        <taxon>Asteraceae</taxon>
        <taxon>Carduoideae</taxon>
        <taxon>Cardueae</taxon>
        <taxon>Arctiinae</taxon>
        <taxon>Arctium</taxon>
    </lineage>
</organism>
<accession>A0ACB8Z5W6</accession>
<evidence type="ECO:0000313" key="1">
    <source>
        <dbReference type="EMBL" id="KAI3692933.1"/>
    </source>
</evidence>
<name>A0ACB8Z5W6_ARCLA</name>
<evidence type="ECO:0000313" key="2">
    <source>
        <dbReference type="Proteomes" id="UP001055879"/>
    </source>
</evidence>
<protein>
    <submittedName>
        <fullName evidence="1">Uncharacterized protein</fullName>
    </submittedName>
</protein>
<proteinExistence type="predicted"/>
<reference evidence="1 2" key="2">
    <citation type="journal article" date="2022" name="Mol. Ecol. Resour.">
        <title>The genomes of chicory, endive, great burdock and yacon provide insights into Asteraceae paleo-polyploidization history and plant inulin production.</title>
        <authorList>
            <person name="Fan W."/>
            <person name="Wang S."/>
            <person name="Wang H."/>
            <person name="Wang A."/>
            <person name="Jiang F."/>
            <person name="Liu H."/>
            <person name="Zhao H."/>
            <person name="Xu D."/>
            <person name="Zhang Y."/>
        </authorList>
    </citation>
    <scope>NUCLEOTIDE SEQUENCE [LARGE SCALE GENOMIC DNA]</scope>
    <source>
        <strain evidence="2">cv. Niubang</strain>
    </source>
</reference>
<keyword evidence="2" id="KW-1185">Reference proteome</keyword>
<comment type="caution">
    <text evidence="1">The sequence shown here is derived from an EMBL/GenBank/DDBJ whole genome shotgun (WGS) entry which is preliminary data.</text>
</comment>
<dbReference type="Proteomes" id="UP001055879">
    <property type="component" value="Linkage Group LG11"/>
</dbReference>